<keyword evidence="1 3" id="KW-0378">Hydrolase</keyword>
<dbReference type="EMBL" id="CP036281">
    <property type="protein sequence ID" value="QDU81801.1"/>
    <property type="molecule type" value="Genomic_DNA"/>
</dbReference>
<gene>
    <name evidence="3" type="primary">yfcD</name>
    <name evidence="3" type="ORF">Pla110_35510</name>
</gene>
<dbReference type="CDD" id="cd04692">
    <property type="entry name" value="NUDIX_Hydrolase"/>
    <property type="match status" value="1"/>
</dbReference>
<accession>A0A518CRE2</accession>
<dbReference type="Gene3D" id="3.90.79.10">
    <property type="entry name" value="Nucleoside Triphosphate Pyrophosphohydrolase"/>
    <property type="match status" value="1"/>
</dbReference>
<evidence type="ECO:0000313" key="3">
    <source>
        <dbReference type="EMBL" id="QDU81801.1"/>
    </source>
</evidence>
<name>A0A518CRE2_9PLAN</name>
<dbReference type="AlphaFoldDB" id="A0A518CRE2"/>
<dbReference type="SUPFAM" id="SSF55811">
    <property type="entry name" value="Nudix"/>
    <property type="match status" value="1"/>
</dbReference>
<dbReference type="Pfam" id="PF00293">
    <property type="entry name" value="NUDIX"/>
    <property type="match status" value="1"/>
</dbReference>
<dbReference type="KEGG" id="plon:Pla110_35510"/>
<protein>
    <submittedName>
        <fullName evidence="3">Putative Nudix hydrolase YfcD</fullName>
        <ecNumber evidence="3">3.6.-.-</ecNumber>
    </submittedName>
</protein>
<feature type="domain" description="Nudix hydrolase" evidence="2">
    <location>
        <begin position="29"/>
        <end position="156"/>
    </location>
</feature>
<keyword evidence="4" id="KW-1185">Reference proteome</keyword>
<evidence type="ECO:0000256" key="1">
    <source>
        <dbReference type="ARBA" id="ARBA00022801"/>
    </source>
</evidence>
<dbReference type="RefSeq" id="WP_144997445.1">
    <property type="nucleotide sequence ID" value="NZ_CP036281.1"/>
</dbReference>
<dbReference type="PROSITE" id="PS51462">
    <property type="entry name" value="NUDIX"/>
    <property type="match status" value="1"/>
</dbReference>
<dbReference type="OrthoDB" id="9786032at2"/>
<dbReference type="PANTHER" id="PTHR10885:SF0">
    <property type="entry name" value="ISOPENTENYL-DIPHOSPHATE DELTA-ISOMERASE"/>
    <property type="match status" value="1"/>
</dbReference>
<dbReference type="InterPro" id="IPR020084">
    <property type="entry name" value="NUDIX_hydrolase_CS"/>
</dbReference>
<reference evidence="3 4" key="1">
    <citation type="submission" date="2019-02" db="EMBL/GenBank/DDBJ databases">
        <title>Deep-cultivation of Planctomycetes and their phenomic and genomic characterization uncovers novel biology.</title>
        <authorList>
            <person name="Wiegand S."/>
            <person name="Jogler M."/>
            <person name="Boedeker C."/>
            <person name="Pinto D."/>
            <person name="Vollmers J."/>
            <person name="Rivas-Marin E."/>
            <person name="Kohn T."/>
            <person name="Peeters S.H."/>
            <person name="Heuer A."/>
            <person name="Rast P."/>
            <person name="Oberbeckmann S."/>
            <person name="Bunk B."/>
            <person name="Jeske O."/>
            <person name="Meyerdierks A."/>
            <person name="Storesund J.E."/>
            <person name="Kallscheuer N."/>
            <person name="Luecker S."/>
            <person name="Lage O.M."/>
            <person name="Pohl T."/>
            <person name="Merkel B.J."/>
            <person name="Hornburger P."/>
            <person name="Mueller R.-W."/>
            <person name="Bruemmer F."/>
            <person name="Labrenz M."/>
            <person name="Spormann A.M."/>
            <person name="Op den Camp H."/>
            <person name="Overmann J."/>
            <person name="Amann R."/>
            <person name="Jetten M.S.M."/>
            <person name="Mascher T."/>
            <person name="Medema M.H."/>
            <person name="Devos D.P."/>
            <person name="Kaster A.-K."/>
            <person name="Ovreas L."/>
            <person name="Rohde M."/>
            <person name="Galperin M.Y."/>
            <person name="Jogler C."/>
        </authorList>
    </citation>
    <scope>NUCLEOTIDE SEQUENCE [LARGE SCALE GENOMIC DNA]</scope>
    <source>
        <strain evidence="3 4">Pla110</strain>
    </source>
</reference>
<dbReference type="InterPro" id="IPR015797">
    <property type="entry name" value="NUDIX_hydrolase-like_dom_sf"/>
</dbReference>
<evidence type="ECO:0000313" key="4">
    <source>
        <dbReference type="Proteomes" id="UP000317178"/>
    </source>
</evidence>
<dbReference type="PROSITE" id="PS00893">
    <property type="entry name" value="NUDIX_BOX"/>
    <property type="match status" value="1"/>
</dbReference>
<dbReference type="PANTHER" id="PTHR10885">
    <property type="entry name" value="ISOPENTENYL-DIPHOSPHATE DELTA-ISOMERASE"/>
    <property type="match status" value="1"/>
</dbReference>
<evidence type="ECO:0000259" key="2">
    <source>
        <dbReference type="PROSITE" id="PS51462"/>
    </source>
</evidence>
<sequence length="169" mass="19156">MTEEIFDIVNERDEVIGQAPRSQVHAEKLLHRAVHVFVFNSQGEMLLQKRTATKDEYPNCYTSSASGHVSAGETYDETAPRELEEELGITGNLQRLKKIAGTPENAYEHAVLYQLTSDAPITPDPGEIASICFLSLTETDRLVAKSPEDFTPPFLQLYRWYREQDHSKE</sequence>
<dbReference type="Proteomes" id="UP000317178">
    <property type="component" value="Chromosome"/>
</dbReference>
<dbReference type="EC" id="3.6.-.-" evidence="3"/>
<dbReference type="GO" id="GO:0016787">
    <property type="term" value="F:hydrolase activity"/>
    <property type="evidence" value="ECO:0007669"/>
    <property type="project" value="UniProtKB-KW"/>
</dbReference>
<organism evidence="3 4">
    <name type="scientific">Polystyrenella longa</name>
    <dbReference type="NCBI Taxonomy" id="2528007"/>
    <lineage>
        <taxon>Bacteria</taxon>
        <taxon>Pseudomonadati</taxon>
        <taxon>Planctomycetota</taxon>
        <taxon>Planctomycetia</taxon>
        <taxon>Planctomycetales</taxon>
        <taxon>Planctomycetaceae</taxon>
        <taxon>Polystyrenella</taxon>
    </lineage>
</organism>
<dbReference type="InterPro" id="IPR000086">
    <property type="entry name" value="NUDIX_hydrolase_dom"/>
</dbReference>
<proteinExistence type="predicted"/>